<protein>
    <submittedName>
        <fullName evidence="1">Uncharacterized protein</fullName>
    </submittedName>
</protein>
<gene>
    <name evidence="1" type="ORF">LCGC14_2514950</name>
</gene>
<sequence length="70" mass="7198">MFALLVEPAQRRSNGRSGPAEIAGVVKAMRRAGPVVAYSAGGEAGEVLVVRSDRTGGPAWRALAMAAAFD</sequence>
<organism evidence="1">
    <name type="scientific">marine sediment metagenome</name>
    <dbReference type="NCBI Taxonomy" id="412755"/>
    <lineage>
        <taxon>unclassified sequences</taxon>
        <taxon>metagenomes</taxon>
        <taxon>ecological metagenomes</taxon>
    </lineage>
</organism>
<accession>A0A0F9AYJ9</accession>
<feature type="non-terminal residue" evidence="1">
    <location>
        <position position="70"/>
    </location>
</feature>
<reference evidence="1" key="1">
    <citation type="journal article" date="2015" name="Nature">
        <title>Complex archaea that bridge the gap between prokaryotes and eukaryotes.</title>
        <authorList>
            <person name="Spang A."/>
            <person name="Saw J.H."/>
            <person name="Jorgensen S.L."/>
            <person name="Zaremba-Niedzwiedzka K."/>
            <person name="Martijn J."/>
            <person name="Lind A.E."/>
            <person name="van Eijk R."/>
            <person name="Schleper C."/>
            <person name="Guy L."/>
            <person name="Ettema T.J."/>
        </authorList>
    </citation>
    <scope>NUCLEOTIDE SEQUENCE</scope>
</reference>
<name>A0A0F9AYJ9_9ZZZZ</name>
<dbReference type="EMBL" id="LAZR01040429">
    <property type="protein sequence ID" value="KKL14510.1"/>
    <property type="molecule type" value="Genomic_DNA"/>
</dbReference>
<proteinExistence type="predicted"/>
<comment type="caution">
    <text evidence="1">The sequence shown here is derived from an EMBL/GenBank/DDBJ whole genome shotgun (WGS) entry which is preliminary data.</text>
</comment>
<dbReference type="AlphaFoldDB" id="A0A0F9AYJ9"/>
<evidence type="ECO:0000313" key="1">
    <source>
        <dbReference type="EMBL" id="KKL14510.1"/>
    </source>
</evidence>